<reference evidence="2" key="1">
    <citation type="submission" date="2016-03" db="EMBL/GenBank/DDBJ databases">
        <title>Novel chaperonins are prevalent in the virioplankton and link to viral biology and ecology.</title>
        <authorList>
            <person name="Marine R.L."/>
            <person name="Nasko D.J."/>
            <person name="Polson S.W."/>
            <person name="Wommack K.E."/>
        </authorList>
    </citation>
    <scope>NUCLEOTIDE SEQUENCE</scope>
</reference>
<evidence type="ECO:0000256" key="1">
    <source>
        <dbReference type="ARBA" id="ARBA00023186"/>
    </source>
</evidence>
<dbReference type="InterPro" id="IPR037124">
    <property type="entry name" value="Chaperonin_GroES_sf"/>
</dbReference>
<dbReference type="InterPro" id="IPR011032">
    <property type="entry name" value="GroES-like_sf"/>
</dbReference>
<dbReference type="CDD" id="cd00320">
    <property type="entry name" value="cpn10"/>
    <property type="match status" value="1"/>
</dbReference>
<protein>
    <submittedName>
        <fullName evidence="2">Co-chaperonin GroES</fullName>
    </submittedName>
</protein>
<dbReference type="SMART" id="SM00883">
    <property type="entry name" value="Cpn10"/>
    <property type="match status" value="1"/>
</dbReference>
<dbReference type="SUPFAM" id="SSF50129">
    <property type="entry name" value="GroES-like"/>
    <property type="match status" value="1"/>
</dbReference>
<evidence type="ECO:0000313" key="2">
    <source>
        <dbReference type="EMBL" id="ASN63200.1"/>
    </source>
</evidence>
<dbReference type="Pfam" id="PF00166">
    <property type="entry name" value="Cpn10"/>
    <property type="match status" value="1"/>
</dbReference>
<name>A0A221S2P9_9VIRU</name>
<accession>A0A221S2P9</accession>
<proteinExistence type="predicted"/>
<dbReference type="Gene3D" id="2.30.33.40">
    <property type="entry name" value="GroES chaperonin"/>
    <property type="match status" value="1"/>
</dbReference>
<organism evidence="2">
    <name type="scientific">uncultured virus</name>
    <dbReference type="NCBI Taxonomy" id="340016"/>
    <lineage>
        <taxon>Viruses</taxon>
        <taxon>environmental samples</taxon>
    </lineage>
</organism>
<dbReference type="GO" id="GO:0044183">
    <property type="term" value="F:protein folding chaperone"/>
    <property type="evidence" value="ECO:0007669"/>
    <property type="project" value="InterPro"/>
</dbReference>
<gene>
    <name evidence="2" type="primary">groES</name>
</gene>
<keyword evidence="1" id="KW-0143">Chaperone</keyword>
<dbReference type="GO" id="GO:0005524">
    <property type="term" value="F:ATP binding"/>
    <property type="evidence" value="ECO:0007669"/>
    <property type="project" value="InterPro"/>
</dbReference>
<sequence>MNGRPPVRYGLVVRPETVEKKKGSIFLPDEVVDKHQWRQSQAVLVAMGDLAFTMGTPGNAGYFEDRDAPKVGDTVFFREYNGQQVAEKDGVRYLILQDSEILGVKLND</sequence>
<dbReference type="EMBL" id="KU970606">
    <property type="protein sequence ID" value="ASN63200.1"/>
    <property type="molecule type" value="Genomic_DNA"/>
</dbReference>
<dbReference type="InterPro" id="IPR020818">
    <property type="entry name" value="Chaperonin_GroES"/>
</dbReference>